<dbReference type="Gene3D" id="3.80.10.10">
    <property type="entry name" value="Ribonuclease Inhibitor"/>
    <property type="match status" value="2"/>
</dbReference>
<accession>A0A9W7BBH6</accession>
<feature type="compositionally biased region" description="Basic residues" evidence="1">
    <location>
        <begin position="539"/>
        <end position="554"/>
    </location>
</feature>
<dbReference type="EMBL" id="BLQM01000328">
    <property type="protein sequence ID" value="GMH83439.1"/>
    <property type="molecule type" value="Genomic_DNA"/>
</dbReference>
<feature type="region of interest" description="Disordered" evidence="1">
    <location>
        <begin position="630"/>
        <end position="661"/>
    </location>
</feature>
<dbReference type="Proteomes" id="UP001162640">
    <property type="component" value="Unassembled WGS sequence"/>
</dbReference>
<organism evidence="2 3">
    <name type="scientific">Triparma laevis f. inornata</name>
    <dbReference type="NCBI Taxonomy" id="1714386"/>
    <lineage>
        <taxon>Eukaryota</taxon>
        <taxon>Sar</taxon>
        <taxon>Stramenopiles</taxon>
        <taxon>Ochrophyta</taxon>
        <taxon>Bolidophyceae</taxon>
        <taxon>Parmales</taxon>
        <taxon>Triparmaceae</taxon>
        <taxon>Triparma</taxon>
    </lineage>
</organism>
<dbReference type="AlphaFoldDB" id="A0A9W7BBH6"/>
<feature type="region of interest" description="Disordered" evidence="1">
    <location>
        <begin position="446"/>
        <end position="601"/>
    </location>
</feature>
<reference evidence="3" key="1">
    <citation type="journal article" date="2023" name="Commun. Biol.">
        <title>Genome analysis of Parmales, the sister group of diatoms, reveals the evolutionary specialization of diatoms from phago-mixotrophs to photoautotrophs.</title>
        <authorList>
            <person name="Ban H."/>
            <person name="Sato S."/>
            <person name="Yoshikawa S."/>
            <person name="Yamada K."/>
            <person name="Nakamura Y."/>
            <person name="Ichinomiya M."/>
            <person name="Sato N."/>
            <person name="Blanc-Mathieu R."/>
            <person name="Endo H."/>
            <person name="Kuwata A."/>
            <person name="Ogata H."/>
        </authorList>
    </citation>
    <scope>NUCLEOTIDE SEQUENCE [LARGE SCALE GENOMIC DNA]</scope>
</reference>
<feature type="region of interest" description="Disordered" evidence="1">
    <location>
        <begin position="676"/>
        <end position="711"/>
    </location>
</feature>
<evidence type="ECO:0000313" key="2">
    <source>
        <dbReference type="EMBL" id="GMH83439.1"/>
    </source>
</evidence>
<feature type="compositionally biased region" description="Basic residues" evidence="1">
    <location>
        <begin position="677"/>
        <end position="691"/>
    </location>
</feature>
<name>A0A9W7BBH6_9STRA</name>
<feature type="compositionally biased region" description="Acidic residues" evidence="1">
    <location>
        <begin position="486"/>
        <end position="497"/>
    </location>
</feature>
<feature type="compositionally biased region" description="Acidic residues" evidence="1">
    <location>
        <begin position="515"/>
        <end position="534"/>
    </location>
</feature>
<protein>
    <recommendedName>
        <fullName evidence="4">RNI-like protein</fullName>
    </recommendedName>
</protein>
<feature type="region of interest" description="Disordered" evidence="1">
    <location>
        <begin position="734"/>
        <end position="758"/>
    </location>
</feature>
<sequence>MSTNRFVFGSHAVSNNLAARVSPKSSAVRRIRESVIRTDGPSSSSCQPIPRPAGTSTTIHNANIKAAEHHSMKANRAKSMPSGIPAKHMAQHSNLQRAYMISCTSNNTTSHPDPLVLSQLSTGILTVDMMLYEDGDMSSVCRLLQCRTAQNDLEGIVVSCGELRGAKSSMKRIGWETSDLPRSVLVGGARSPSKTKQRSSNGKAKDLIKSICYALKKCKNLTHLEFTGINLTLLEIKLLAQGLKGNTMLSNFTMRRVLLGDEGASELLPSLAQTQAEVIVLSHCGLTDRSRGSLVHIVKSGCCRRDEMTWAKGLRGKGGFTPTSAESPGGIPACGVLCFDLSFNRLGTEFAIMLSHALIHDGWLLGLNLEGNRINMDGATSMVEMLVTNKFVCAIKMEGNRCVKDEKGRRGLMMMKTLLGKRSVPAGDAEGMWDGVLEFIEEWRGEGEDGDYGNEGSESFQAYNEGDDEEDEGIMSPSGLKFGESFVDDDEEEEGGGEADVNSLGSEIVKLEASEVGDEEVEVEVEEEQEEEEDDKPKKALKKKKGKKKKKKTTTTKVDKKLNLNMSIPRLPQRVGGRSDIPGGKRGDGRISPDAPPVSYLSMEPKDFEKALFGPGSKKHGKGIKGVVAAGAGAGSGGRSPKKRAGATAGKGKGAAGGSAATTVAAAKVKSPVAVTKNKKVLKKKKKKKGVSSKDILDGGEGKQGFDMLDSGDGDDQVILEKIEGMIQSMSKELSAMEKQAGKKRKGGKAGGKGQKDGLIQEISNQVAVRLKEIWEEE</sequence>
<dbReference type="PANTHER" id="PTHR24110">
    <property type="entry name" value="CENTROSOMAL PROTEIN OF 78 KDA"/>
    <property type="match status" value="1"/>
</dbReference>
<proteinExistence type="predicted"/>
<comment type="caution">
    <text evidence="2">The sequence shown here is derived from an EMBL/GenBank/DDBJ whole genome shotgun (WGS) entry which is preliminary data.</text>
</comment>
<dbReference type="InterPro" id="IPR032675">
    <property type="entry name" value="LRR_dom_sf"/>
</dbReference>
<evidence type="ECO:0008006" key="4">
    <source>
        <dbReference type="Google" id="ProtNLM"/>
    </source>
</evidence>
<evidence type="ECO:0000313" key="3">
    <source>
        <dbReference type="Proteomes" id="UP001162640"/>
    </source>
</evidence>
<dbReference type="PANTHER" id="PTHR24110:SF3">
    <property type="entry name" value="CENTROSOMAL PROTEIN OF 78 KDA"/>
    <property type="match status" value="1"/>
</dbReference>
<dbReference type="SUPFAM" id="SSF52047">
    <property type="entry name" value="RNI-like"/>
    <property type="match status" value="1"/>
</dbReference>
<evidence type="ECO:0000256" key="1">
    <source>
        <dbReference type="SAM" id="MobiDB-lite"/>
    </source>
</evidence>
<gene>
    <name evidence="2" type="ORF">TL16_g09599</name>
</gene>